<dbReference type="SUPFAM" id="SSF55961">
    <property type="entry name" value="Bet v1-like"/>
    <property type="match status" value="1"/>
</dbReference>
<evidence type="ECO:0000313" key="2">
    <source>
        <dbReference type="Proteomes" id="UP000806542"/>
    </source>
</evidence>
<dbReference type="AlphaFoldDB" id="A0A9D5RC45"/>
<organism evidence="1 2">
    <name type="scientific">Ructibacterium gallinarum</name>
    <dbReference type="NCBI Taxonomy" id="2779355"/>
    <lineage>
        <taxon>Bacteria</taxon>
        <taxon>Bacillati</taxon>
        <taxon>Bacillota</taxon>
        <taxon>Clostridia</taxon>
        <taxon>Eubacteriales</taxon>
        <taxon>Oscillospiraceae</taxon>
        <taxon>Ructibacterium</taxon>
    </lineage>
</organism>
<comment type="caution">
    <text evidence="1">The sequence shown here is derived from an EMBL/GenBank/DDBJ whole genome shotgun (WGS) entry which is preliminary data.</text>
</comment>
<dbReference type="Gene3D" id="3.30.530.20">
    <property type="match status" value="1"/>
</dbReference>
<dbReference type="Proteomes" id="UP000806542">
    <property type="component" value="Unassembled WGS sequence"/>
</dbReference>
<name>A0A9D5RC45_9FIRM</name>
<sequence>MKTSVLTAELGSEIEQVWNAVTDNRNYQWRSDISEVEWIDIGRSFIEKAKNGIKTEFYITNKITCKVYEMDFHNKNLKGHFCGQFERTVSGGTRLTLTETVQFRSLWIAIAAGVTGALKRMQKNYVSDLKRLLAKA</sequence>
<gene>
    <name evidence="1" type="ORF">INF28_09260</name>
</gene>
<dbReference type="EMBL" id="JADCKB010000019">
    <property type="protein sequence ID" value="MBE5040648.1"/>
    <property type="molecule type" value="Genomic_DNA"/>
</dbReference>
<dbReference type="InterPro" id="IPR023393">
    <property type="entry name" value="START-like_dom_sf"/>
</dbReference>
<accession>A0A9D5RC45</accession>
<dbReference type="RefSeq" id="WP_226393202.1">
    <property type="nucleotide sequence ID" value="NZ_JADCKB010000019.1"/>
</dbReference>
<keyword evidence="2" id="KW-1185">Reference proteome</keyword>
<reference evidence="1" key="1">
    <citation type="submission" date="2020-10" db="EMBL/GenBank/DDBJ databases">
        <title>ChiBAC.</title>
        <authorList>
            <person name="Zenner C."/>
            <person name="Hitch T.C.A."/>
            <person name="Clavel T."/>
        </authorList>
    </citation>
    <scope>NUCLEOTIDE SEQUENCE</scope>
    <source>
        <strain evidence="1">DSM 107454</strain>
    </source>
</reference>
<dbReference type="CDD" id="cd07812">
    <property type="entry name" value="SRPBCC"/>
    <property type="match status" value="1"/>
</dbReference>
<protein>
    <submittedName>
        <fullName evidence="1">SRPBCC family protein</fullName>
    </submittedName>
</protein>
<evidence type="ECO:0000313" key="1">
    <source>
        <dbReference type="EMBL" id="MBE5040648.1"/>
    </source>
</evidence>
<proteinExistence type="predicted"/>